<sequence length="35" mass="3770">MIPHSRSYARQSVGGSETGMCNAHAPASAPTVWRR</sequence>
<evidence type="ECO:0000313" key="3">
    <source>
        <dbReference type="Proteomes" id="UP000325286"/>
    </source>
</evidence>
<reference evidence="2 3" key="1">
    <citation type="submission" date="2019-08" db="EMBL/GenBank/DDBJ databases">
        <title>Deep-cultivation of Planctomycetes and their phenomic and genomic characterization uncovers novel biology.</title>
        <authorList>
            <person name="Wiegand S."/>
            <person name="Jogler M."/>
            <person name="Boedeker C."/>
            <person name="Pinto D."/>
            <person name="Vollmers J."/>
            <person name="Rivas-Marin E."/>
            <person name="Kohn T."/>
            <person name="Peeters S.H."/>
            <person name="Heuer A."/>
            <person name="Rast P."/>
            <person name="Oberbeckmann S."/>
            <person name="Bunk B."/>
            <person name="Jeske O."/>
            <person name="Meyerdierks A."/>
            <person name="Storesund J.E."/>
            <person name="Kallscheuer N."/>
            <person name="Luecker S."/>
            <person name="Lage O.M."/>
            <person name="Pohl T."/>
            <person name="Merkel B.J."/>
            <person name="Hornburger P."/>
            <person name="Mueller R.-W."/>
            <person name="Bruemmer F."/>
            <person name="Labrenz M."/>
            <person name="Spormann A.M."/>
            <person name="Op den Camp H."/>
            <person name="Overmann J."/>
            <person name="Amann R."/>
            <person name="Jetten M.S.M."/>
            <person name="Mascher T."/>
            <person name="Medema M.H."/>
            <person name="Devos D.P."/>
            <person name="Kaster A.-K."/>
            <person name="Ovreas L."/>
            <person name="Rohde M."/>
            <person name="Galperin M.Y."/>
            <person name="Jogler C."/>
        </authorList>
    </citation>
    <scope>NUCLEOTIDE SEQUENCE [LARGE SCALE GENOMIC DNA]</scope>
    <source>
        <strain evidence="2 3">UC8</strain>
    </source>
</reference>
<proteinExistence type="predicted"/>
<dbReference type="Proteomes" id="UP000325286">
    <property type="component" value="Chromosome"/>
</dbReference>
<evidence type="ECO:0000313" key="2">
    <source>
        <dbReference type="EMBL" id="QEG38739.1"/>
    </source>
</evidence>
<accession>A0A5B9QL53</accession>
<organism evidence="2 3">
    <name type="scientific">Roseimaritima ulvae</name>
    <dbReference type="NCBI Taxonomy" id="980254"/>
    <lineage>
        <taxon>Bacteria</taxon>
        <taxon>Pseudomonadati</taxon>
        <taxon>Planctomycetota</taxon>
        <taxon>Planctomycetia</taxon>
        <taxon>Pirellulales</taxon>
        <taxon>Pirellulaceae</taxon>
        <taxon>Roseimaritima</taxon>
    </lineage>
</organism>
<dbReference type="KEGG" id="rul:UC8_06970"/>
<dbReference type="AlphaFoldDB" id="A0A5B9QL53"/>
<feature type="region of interest" description="Disordered" evidence="1">
    <location>
        <begin position="1"/>
        <end position="35"/>
    </location>
</feature>
<dbReference type="EMBL" id="CP042914">
    <property type="protein sequence ID" value="QEG38739.1"/>
    <property type="molecule type" value="Genomic_DNA"/>
</dbReference>
<gene>
    <name evidence="2" type="ORF">UC8_06970</name>
</gene>
<name>A0A5B9QL53_9BACT</name>
<evidence type="ECO:0000256" key="1">
    <source>
        <dbReference type="SAM" id="MobiDB-lite"/>
    </source>
</evidence>
<protein>
    <submittedName>
        <fullName evidence="2">Uncharacterized protein</fullName>
    </submittedName>
</protein>
<keyword evidence="3" id="KW-1185">Reference proteome</keyword>